<dbReference type="Proteomes" id="UP001596513">
    <property type="component" value="Unassembled WGS sequence"/>
</dbReference>
<name>A0ABW2U1T3_9BACT</name>
<gene>
    <name evidence="1" type="ORF">ACFQT0_07590</name>
</gene>
<proteinExistence type="predicted"/>
<protein>
    <recommendedName>
        <fullName evidence="3">DUF2383 domain-containing protein</fullName>
    </recommendedName>
</protein>
<evidence type="ECO:0008006" key="3">
    <source>
        <dbReference type="Google" id="ProtNLM"/>
    </source>
</evidence>
<reference evidence="2" key="1">
    <citation type="journal article" date="2019" name="Int. J. Syst. Evol. Microbiol.">
        <title>The Global Catalogue of Microorganisms (GCM) 10K type strain sequencing project: providing services to taxonomists for standard genome sequencing and annotation.</title>
        <authorList>
            <consortium name="The Broad Institute Genomics Platform"/>
            <consortium name="The Broad Institute Genome Sequencing Center for Infectious Disease"/>
            <person name="Wu L."/>
            <person name="Ma J."/>
        </authorList>
    </citation>
    <scope>NUCLEOTIDE SEQUENCE [LARGE SCALE GENOMIC DNA]</scope>
    <source>
        <strain evidence="2">JCM 19635</strain>
    </source>
</reference>
<evidence type="ECO:0000313" key="2">
    <source>
        <dbReference type="Proteomes" id="UP001596513"/>
    </source>
</evidence>
<keyword evidence="2" id="KW-1185">Reference proteome</keyword>
<organism evidence="1 2">
    <name type="scientific">Hymenobacter humi</name>
    <dbReference type="NCBI Taxonomy" id="1411620"/>
    <lineage>
        <taxon>Bacteria</taxon>
        <taxon>Pseudomonadati</taxon>
        <taxon>Bacteroidota</taxon>
        <taxon>Cytophagia</taxon>
        <taxon>Cytophagales</taxon>
        <taxon>Hymenobacteraceae</taxon>
        <taxon>Hymenobacter</taxon>
    </lineage>
</organism>
<dbReference type="RefSeq" id="WP_380201708.1">
    <property type="nucleotide sequence ID" value="NZ_JBHTEK010000001.1"/>
</dbReference>
<sequence length="69" mass="7634">MSTKTGTQVDKSVMELILKVQKQDEDAFDDMKDDAYDGDIRGFAAKYHTPVQEELAGAEEVADAIEDLP</sequence>
<comment type="caution">
    <text evidence="1">The sequence shown here is derived from an EMBL/GenBank/DDBJ whole genome shotgun (WGS) entry which is preliminary data.</text>
</comment>
<accession>A0ABW2U1T3</accession>
<evidence type="ECO:0000313" key="1">
    <source>
        <dbReference type="EMBL" id="MFC7667292.1"/>
    </source>
</evidence>
<dbReference type="EMBL" id="JBHTEK010000001">
    <property type="protein sequence ID" value="MFC7667292.1"/>
    <property type="molecule type" value="Genomic_DNA"/>
</dbReference>